<evidence type="ECO:0000313" key="8">
    <source>
        <dbReference type="Proteomes" id="UP000719916"/>
    </source>
</evidence>
<dbReference type="AlphaFoldDB" id="A0A829VZG9"/>
<reference evidence="4" key="4">
    <citation type="submission" date="2020-02" db="EMBL/GenBank/DDBJ databases">
        <authorList>
            <person name="Littmann E."/>
            <person name="Sorbara M."/>
        </authorList>
    </citation>
    <scope>NUCLEOTIDE SEQUENCE</scope>
    <source>
        <strain evidence="4">MSK.2.26</strain>
    </source>
</reference>
<evidence type="ECO:0000313" key="7">
    <source>
        <dbReference type="Proteomes" id="UP000501069"/>
    </source>
</evidence>
<dbReference type="Proteomes" id="UP000315200">
    <property type="component" value="Unassembled WGS sequence"/>
</dbReference>
<dbReference type="EMBL" id="JAAISW010000001">
    <property type="protein sequence ID" value="NSJ42103.1"/>
    <property type="molecule type" value="Genomic_DNA"/>
</dbReference>
<organism evidence="3 6">
    <name type="scientific">Enterocloster clostridioformis</name>
    <dbReference type="NCBI Taxonomy" id="1531"/>
    <lineage>
        <taxon>Bacteria</taxon>
        <taxon>Bacillati</taxon>
        <taxon>Bacillota</taxon>
        <taxon>Clostridia</taxon>
        <taxon>Lachnospirales</taxon>
        <taxon>Lachnospiraceae</taxon>
        <taxon>Enterocloster</taxon>
    </lineage>
</organism>
<reference evidence="5 7" key="2">
    <citation type="submission" date="2019-11" db="EMBL/GenBank/DDBJ databases">
        <title>FDA dAtabase for Regulatory Grade micrObial Sequences (FDA-ARGOS): Supporting development and validation of Infectious Disease Dx tests.</title>
        <authorList>
            <person name="Turner S."/>
            <person name="Byrd R."/>
            <person name="Tallon L."/>
            <person name="Sadzewicz L."/>
            <person name="Vavikolanu K."/>
            <person name="Mehta A."/>
            <person name="Aluvathingal J."/>
            <person name="Nadendla S."/>
            <person name="Myers T."/>
            <person name="Yan Y."/>
            <person name="Sichtig H."/>
        </authorList>
    </citation>
    <scope>NUCLEOTIDE SEQUENCE [LARGE SCALE GENOMIC DNA]</scope>
    <source>
        <strain evidence="5 7">FDAARGOS_739</strain>
    </source>
</reference>
<evidence type="ECO:0000256" key="1">
    <source>
        <dbReference type="SAM" id="MobiDB-lite"/>
    </source>
</evidence>
<dbReference type="InterPro" id="IPR010787">
    <property type="entry name" value="DUF1385"/>
</dbReference>
<evidence type="ECO:0000313" key="4">
    <source>
        <dbReference type="EMBL" id="NSJ42103.1"/>
    </source>
</evidence>
<dbReference type="Proteomes" id="UP000501069">
    <property type="component" value="Chromosome"/>
</dbReference>
<feature type="transmembrane region" description="Helical" evidence="2">
    <location>
        <begin position="142"/>
        <end position="162"/>
    </location>
</feature>
<evidence type="ECO:0000313" key="6">
    <source>
        <dbReference type="Proteomes" id="UP000315200"/>
    </source>
</evidence>
<protein>
    <submittedName>
        <fullName evidence="4">DUF1385 domain-containing protein</fullName>
    </submittedName>
    <submittedName>
        <fullName evidence="3">Membrane protein</fullName>
    </submittedName>
</protein>
<reference evidence="4 8" key="3">
    <citation type="journal article" date="2020" name="Cell Host Microbe">
        <title>Functional and Genomic Variation between Human-Derived Isolates of Lachnospiraceae Reveals Inter- and Intra-Species Diversity.</title>
        <authorList>
            <person name="Sorbara M.T."/>
            <person name="Littmann E.R."/>
            <person name="Fontana E."/>
            <person name="Moody T.U."/>
            <person name="Kohout C.E."/>
            <person name="Gjonbalaj M."/>
            <person name="Eaton V."/>
            <person name="Seok R."/>
            <person name="Leiner I.M."/>
            <person name="Pamer E.G."/>
        </authorList>
    </citation>
    <scope>NUCLEOTIDE SEQUENCE [LARGE SCALE GENOMIC DNA]</scope>
    <source>
        <strain evidence="4 8">MSK.2.26</strain>
    </source>
</reference>
<dbReference type="PANTHER" id="PTHR42867:SF1">
    <property type="entry name" value="MEMBRANE PROTEIN-RELATED"/>
    <property type="match status" value="1"/>
</dbReference>
<reference evidence="3 6" key="1">
    <citation type="submission" date="2019-06" db="EMBL/GenBank/DDBJ databases">
        <title>Draft genome sequence of [Clostridium] clostridioforme NBRC 113352.</title>
        <authorList>
            <person name="Miura T."/>
            <person name="Furukawa M."/>
            <person name="Shimamura M."/>
            <person name="Ohyama Y."/>
            <person name="Yamazoe A."/>
            <person name="Kawasaki H."/>
        </authorList>
    </citation>
    <scope>NUCLEOTIDE SEQUENCE [LARGE SCALE GENOMIC DNA]</scope>
    <source>
        <strain evidence="3 6">NBRC 113352</strain>
    </source>
</reference>
<feature type="transmembrane region" description="Helical" evidence="2">
    <location>
        <begin position="106"/>
        <end position="130"/>
    </location>
</feature>
<dbReference type="EMBL" id="BJLB01000001">
    <property type="protein sequence ID" value="GEA39432.1"/>
    <property type="molecule type" value="Genomic_DNA"/>
</dbReference>
<name>A0A829VZG9_9FIRM</name>
<accession>A0A829VZG9</accession>
<dbReference type="PANTHER" id="PTHR42867">
    <property type="entry name" value="MEMBRANE PROTEIN-RELATED"/>
    <property type="match status" value="1"/>
</dbReference>
<gene>
    <name evidence="3" type="ORF">Ccl03g_51450</name>
    <name evidence="5" type="ORF">FOC47_19125</name>
    <name evidence="4" type="ORF">G5B26_00625</name>
</gene>
<feature type="transmembrane region" description="Helical" evidence="2">
    <location>
        <begin position="232"/>
        <end position="253"/>
    </location>
</feature>
<evidence type="ECO:0000313" key="3">
    <source>
        <dbReference type="EMBL" id="GEA39432.1"/>
    </source>
</evidence>
<evidence type="ECO:0000313" key="5">
    <source>
        <dbReference type="EMBL" id="QIX92457.1"/>
    </source>
</evidence>
<feature type="transmembrane region" description="Helical" evidence="2">
    <location>
        <begin position="207"/>
        <end position="226"/>
    </location>
</feature>
<evidence type="ECO:0000256" key="2">
    <source>
        <dbReference type="SAM" id="Phobius"/>
    </source>
</evidence>
<dbReference type="Pfam" id="PF07136">
    <property type="entry name" value="DUF1385"/>
    <property type="match status" value="1"/>
</dbReference>
<dbReference type="EMBL" id="CP050964">
    <property type="protein sequence ID" value="QIX92457.1"/>
    <property type="molecule type" value="Genomic_DNA"/>
</dbReference>
<keyword evidence="2" id="KW-1133">Transmembrane helix</keyword>
<keyword evidence="2" id="KW-0472">Membrane</keyword>
<feature type="region of interest" description="Disordered" evidence="1">
    <location>
        <begin position="312"/>
        <end position="346"/>
    </location>
</feature>
<keyword evidence="2" id="KW-0812">Transmembrane</keyword>
<proteinExistence type="predicted"/>
<dbReference type="Proteomes" id="UP000719916">
    <property type="component" value="Unassembled WGS sequence"/>
</dbReference>
<sequence>MKYSGIGGQAVIEGIMMQNGNDYAIAIRKPDGDIEVKKDTYFSMTKKHKMLGFPFVRGIFSFIDSMVVGMRALTWSCSFFEDDEEAEPGKLEAWLDKVFGEKLESALMTVVMIFSFVMAIGIFMVLPLFIANICRGFVHSDTVMAILEGVIRIVIFIAYIKLVSRMEDIKRTFMYHGSEHKCINCIEHGLELTVDNVRGSSKEHKRCGTSFIMIVMVISILFFMVIRVDTVWLRVVSRIVLIPVIAGVSYEFLRFAGRHDSRLVNVLSRPGMWMQGLTTTEPDDSMIEVAIAAVETVFDWRAYLNENFPGWQEGGRRNDDDNGNDSEGAVKHDHAAAAVAGCSGTE</sequence>